<dbReference type="Proteomes" id="UP001497623">
    <property type="component" value="Unassembled WGS sequence"/>
</dbReference>
<gene>
    <name evidence="8" type="ORF">MNOR_LOCUS20544</name>
</gene>
<evidence type="ECO:0000256" key="6">
    <source>
        <dbReference type="ARBA" id="ARBA00023274"/>
    </source>
</evidence>
<keyword evidence="6 7" id="KW-0687">Ribonucleoprotein</keyword>
<dbReference type="GO" id="GO:0005762">
    <property type="term" value="C:mitochondrial large ribosomal subunit"/>
    <property type="evidence" value="ECO:0007669"/>
    <property type="project" value="TreeGrafter"/>
</dbReference>
<dbReference type="NCBIfam" id="TIGR01022">
    <property type="entry name" value="rpmJ_bact"/>
    <property type="match status" value="1"/>
</dbReference>
<comment type="subcellular location">
    <subcellularLocation>
        <location evidence="1">Mitochondrion</location>
    </subcellularLocation>
</comment>
<dbReference type="PANTHER" id="PTHR46909">
    <property type="entry name" value="39S RIBOSOMAL PROTEIN L36, MITOCHONDRIAL"/>
    <property type="match status" value="1"/>
</dbReference>
<evidence type="ECO:0000256" key="4">
    <source>
        <dbReference type="ARBA" id="ARBA00022980"/>
    </source>
</evidence>
<dbReference type="PANTHER" id="PTHR46909:SF1">
    <property type="entry name" value="LARGE RIBOSOMAL SUBUNIT PROTEIN BL36M"/>
    <property type="match status" value="1"/>
</dbReference>
<dbReference type="GO" id="GO:0006412">
    <property type="term" value="P:translation"/>
    <property type="evidence" value="ECO:0007669"/>
    <property type="project" value="InterPro"/>
</dbReference>
<evidence type="ECO:0000313" key="8">
    <source>
        <dbReference type="EMBL" id="CAL4114902.1"/>
    </source>
</evidence>
<sequence length="133" mass="15271">MLPYLHRFLSGRITSLLVPRAINNTVVGSTALVPELISSAYLSRTFVSVNPSQNVTLQRPLLQATLPILTQTCGMKMKGKLRRRCKDCYFVWREGRFYVMCKSKGRHKQMSMVKKEKNTWILTHATQGTARPW</sequence>
<dbReference type="InterPro" id="IPR000473">
    <property type="entry name" value="Ribosomal_bL36"/>
</dbReference>
<dbReference type="Pfam" id="PF00444">
    <property type="entry name" value="Ribosomal_L36"/>
    <property type="match status" value="1"/>
</dbReference>
<keyword evidence="4 7" id="KW-0689">Ribosomal protein</keyword>
<organism evidence="8 9">
    <name type="scientific">Meganyctiphanes norvegica</name>
    <name type="common">Northern krill</name>
    <name type="synonym">Thysanopoda norvegica</name>
    <dbReference type="NCBI Taxonomy" id="48144"/>
    <lineage>
        <taxon>Eukaryota</taxon>
        <taxon>Metazoa</taxon>
        <taxon>Ecdysozoa</taxon>
        <taxon>Arthropoda</taxon>
        <taxon>Crustacea</taxon>
        <taxon>Multicrustacea</taxon>
        <taxon>Malacostraca</taxon>
        <taxon>Eumalacostraca</taxon>
        <taxon>Eucarida</taxon>
        <taxon>Euphausiacea</taxon>
        <taxon>Euphausiidae</taxon>
        <taxon>Meganyctiphanes</taxon>
    </lineage>
</organism>
<accession>A0AAV2R3X6</accession>
<evidence type="ECO:0000256" key="3">
    <source>
        <dbReference type="ARBA" id="ARBA00022946"/>
    </source>
</evidence>
<evidence type="ECO:0000256" key="5">
    <source>
        <dbReference type="ARBA" id="ARBA00023128"/>
    </source>
</evidence>
<keyword evidence="9" id="KW-1185">Reference proteome</keyword>
<dbReference type="AlphaFoldDB" id="A0AAV2R3X6"/>
<evidence type="ECO:0000313" key="9">
    <source>
        <dbReference type="Proteomes" id="UP001497623"/>
    </source>
</evidence>
<dbReference type="SUPFAM" id="SSF57840">
    <property type="entry name" value="Ribosomal protein L36"/>
    <property type="match status" value="1"/>
</dbReference>
<comment type="similarity">
    <text evidence="2 7">Belongs to the bacterial ribosomal protein bL36 family.</text>
</comment>
<reference evidence="8 9" key="1">
    <citation type="submission" date="2024-05" db="EMBL/GenBank/DDBJ databases">
        <authorList>
            <person name="Wallberg A."/>
        </authorList>
    </citation>
    <scope>NUCLEOTIDE SEQUENCE [LARGE SCALE GENOMIC DNA]</scope>
</reference>
<name>A0AAV2R3X6_MEGNR</name>
<evidence type="ECO:0000256" key="1">
    <source>
        <dbReference type="ARBA" id="ARBA00004173"/>
    </source>
</evidence>
<dbReference type="InterPro" id="IPR052143">
    <property type="entry name" value="Mitoribosomal_bL36m"/>
</dbReference>
<proteinExistence type="inferred from homology"/>
<protein>
    <recommendedName>
        <fullName evidence="7">Ribosomal protein</fullName>
    </recommendedName>
</protein>
<dbReference type="EMBL" id="CAXKWB010015947">
    <property type="protein sequence ID" value="CAL4114902.1"/>
    <property type="molecule type" value="Genomic_DNA"/>
</dbReference>
<keyword evidence="5" id="KW-0496">Mitochondrion</keyword>
<evidence type="ECO:0000256" key="7">
    <source>
        <dbReference type="RuleBase" id="RU000570"/>
    </source>
</evidence>
<comment type="caution">
    <text evidence="8">The sequence shown here is derived from an EMBL/GenBank/DDBJ whole genome shotgun (WGS) entry which is preliminary data.</text>
</comment>
<dbReference type="InterPro" id="IPR035977">
    <property type="entry name" value="Ribosomal_bL36_sp"/>
</dbReference>
<evidence type="ECO:0000256" key="2">
    <source>
        <dbReference type="ARBA" id="ARBA00007645"/>
    </source>
</evidence>
<dbReference type="GO" id="GO:0003735">
    <property type="term" value="F:structural constituent of ribosome"/>
    <property type="evidence" value="ECO:0007669"/>
    <property type="project" value="InterPro"/>
</dbReference>
<keyword evidence="3" id="KW-0809">Transit peptide</keyword>